<feature type="compositionally biased region" description="Basic and acidic residues" evidence="1">
    <location>
        <begin position="89"/>
        <end position="108"/>
    </location>
</feature>
<reference evidence="2" key="1">
    <citation type="journal article" date="2012" name="Nat. Biotechnol.">
        <title>Reference genome sequence of the model plant Setaria.</title>
        <authorList>
            <person name="Bennetzen J.L."/>
            <person name="Schmutz J."/>
            <person name="Wang H."/>
            <person name="Percifield R."/>
            <person name="Hawkins J."/>
            <person name="Pontaroli A.C."/>
            <person name="Estep M."/>
            <person name="Feng L."/>
            <person name="Vaughn J.N."/>
            <person name="Grimwood J."/>
            <person name="Jenkins J."/>
            <person name="Barry K."/>
            <person name="Lindquist E."/>
            <person name="Hellsten U."/>
            <person name="Deshpande S."/>
            <person name="Wang X."/>
            <person name="Wu X."/>
            <person name="Mitros T."/>
            <person name="Triplett J."/>
            <person name="Yang X."/>
            <person name="Ye C.Y."/>
            <person name="Mauro-Herrera M."/>
            <person name="Wang L."/>
            <person name="Li P."/>
            <person name="Sharma M."/>
            <person name="Sharma R."/>
            <person name="Ronald P.C."/>
            <person name="Panaud O."/>
            <person name="Kellogg E.A."/>
            <person name="Brutnell T.P."/>
            <person name="Doust A.N."/>
            <person name="Tuskan G.A."/>
            <person name="Rokhsar D."/>
            <person name="Devos K.M."/>
        </authorList>
    </citation>
    <scope>NUCLEOTIDE SEQUENCE [LARGE SCALE GENOMIC DNA]</scope>
    <source>
        <strain evidence="2">Yugu1</strain>
    </source>
</reference>
<feature type="compositionally biased region" description="Basic and acidic residues" evidence="1">
    <location>
        <begin position="29"/>
        <end position="39"/>
    </location>
</feature>
<organism evidence="2">
    <name type="scientific">Setaria italica</name>
    <name type="common">Foxtail millet</name>
    <name type="synonym">Panicum italicum</name>
    <dbReference type="NCBI Taxonomy" id="4555"/>
    <lineage>
        <taxon>Eukaryota</taxon>
        <taxon>Viridiplantae</taxon>
        <taxon>Streptophyta</taxon>
        <taxon>Embryophyta</taxon>
        <taxon>Tracheophyta</taxon>
        <taxon>Spermatophyta</taxon>
        <taxon>Magnoliopsida</taxon>
        <taxon>Liliopsida</taxon>
        <taxon>Poales</taxon>
        <taxon>Poaceae</taxon>
        <taxon>PACMAD clade</taxon>
        <taxon>Panicoideae</taxon>
        <taxon>Panicodae</taxon>
        <taxon>Paniceae</taxon>
        <taxon>Cenchrinae</taxon>
        <taxon>Setaria</taxon>
    </lineage>
</organism>
<feature type="region of interest" description="Disordered" evidence="1">
    <location>
        <begin position="1"/>
        <end position="142"/>
    </location>
</feature>
<evidence type="ECO:0000313" key="2">
    <source>
        <dbReference type="EMBL" id="RCV46580.1"/>
    </source>
</evidence>
<proteinExistence type="predicted"/>
<sequence length="142" mass="15620">MAQSVARKQRREDAGFPPPFSMSSWWDGRTGRRLMEGRRARANTTSPPPPTHRQLEITARRPNHATSTTPAERRLHPEQAAELGSDWRPGAEKPDRRIAREEGLREGGKGSGTEGEKGGFGLALRGAGPPGRRLMTSAQGFR</sequence>
<name>A0A368SY95_SETIT</name>
<feature type="compositionally biased region" description="Gly residues" evidence="1">
    <location>
        <begin position="109"/>
        <end position="121"/>
    </location>
</feature>
<dbReference type="AlphaFoldDB" id="A0A368SY95"/>
<gene>
    <name evidence="2" type="ORF">SETIT_9G542500v2</name>
</gene>
<reference evidence="2" key="2">
    <citation type="submission" date="2015-07" db="EMBL/GenBank/DDBJ databases">
        <authorList>
            <person name="Noorani M."/>
        </authorList>
    </citation>
    <scope>NUCLEOTIDE SEQUENCE</scope>
    <source>
        <strain evidence="2">Yugu1</strain>
    </source>
</reference>
<evidence type="ECO:0000256" key="1">
    <source>
        <dbReference type="SAM" id="MobiDB-lite"/>
    </source>
</evidence>
<protein>
    <submittedName>
        <fullName evidence="2">Uncharacterized protein</fullName>
    </submittedName>
</protein>
<dbReference type="EMBL" id="CM003536">
    <property type="protein sequence ID" value="RCV46580.1"/>
    <property type="molecule type" value="Genomic_DNA"/>
</dbReference>
<accession>A0A368SY95</accession>